<dbReference type="OMA" id="LEACQPI"/>
<sequence length="517" mass="58409">MEDRVLSPGESVLYNQDLLSIICDDLWTPPVQKLDPEGTNTHPLAALASTCSAISEMALNRLWKHIDGLSPFFDIFKYTSYAGTTDPPGLYRVIPEEATQAEWERFALYAQRIRSLTLGLSLRPAVHPSTYIRIMTQFPNVPIFPNLTSMTVDESIAAEPRILFLLSSPKLQKVELALGLDADYPTIFAAVKATISGRETFIISCPMVATMQPLVELSVTCNATIFTGKDLRCLKIPNHTIVDAFLEELSSSQSLEHLQIKFSPWMHKDRRAGFPSLKSLHITGPVESMDRVLRLIVPGKLESFTLIDNTSDQSYQSTSQAMRVFHLDLLSRFGSRMHELSLTYPSWSIGPADWVTSYEVFEPLFGLKSLKKLHYTGEIAFDRDILERRLATAWPGIEMLSIPRVVGPALPYDALPVIALGFPRLTHLTMPVAFPESYVSPHDQILQHGLREFSSPDTSVRRPACAARYLDHIFPFLMRAEGGEGWDQVEQTILEACQPIRRHPRRIWDRERSKTEW</sequence>
<dbReference type="InterPro" id="IPR032675">
    <property type="entry name" value="LRR_dom_sf"/>
</dbReference>
<evidence type="ECO:0000313" key="1">
    <source>
        <dbReference type="EMBL" id="SJL06663.1"/>
    </source>
</evidence>
<dbReference type="OrthoDB" id="2843794at2759"/>
<protein>
    <recommendedName>
        <fullName evidence="3">F-box domain-containing protein</fullName>
    </recommendedName>
</protein>
<dbReference type="STRING" id="47428.A0A284RD33"/>
<dbReference type="EMBL" id="FUEG01000007">
    <property type="protein sequence ID" value="SJL06663.1"/>
    <property type="molecule type" value="Genomic_DNA"/>
</dbReference>
<keyword evidence="2" id="KW-1185">Reference proteome</keyword>
<dbReference type="Gene3D" id="3.80.10.10">
    <property type="entry name" value="Ribonuclease Inhibitor"/>
    <property type="match status" value="1"/>
</dbReference>
<organism evidence="1 2">
    <name type="scientific">Armillaria ostoyae</name>
    <name type="common">Armillaria root rot fungus</name>
    <dbReference type="NCBI Taxonomy" id="47428"/>
    <lineage>
        <taxon>Eukaryota</taxon>
        <taxon>Fungi</taxon>
        <taxon>Dikarya</taxon>
        <taxon>Basidiomycota</taxon>
        <taxon>Agaricomycotina</taxon>
        <taxon>Agaricomycetes</taxon>
        <taxon>Agaricomycetidae</taxon>
        <taxon>Agaricales</taxon>
        <taxon>Marasmiineae</taxon>
        <taxon>Physalacriaceae</taxon>
        <taxon>Armillaria</taxon>
    </lineage>
</organism>
<accession>A0A284RD33</accession>
<reference evidence="2" key="1">
    <citation type="journal article" date="2017" name="Nat. Ecol. Evol.">
        <title>Genome expansion and lineage-specific genetic innovations in the forest pathogenic fungi Armillaria.</title>
        <authorList>
            <person name="Sipos G."/>
            <person name="Prasanna A.N."/>
            <person name="Walter M.C."/>
            <person name="O'Connor E."/>
            <person name="Balint B."/>
            <person name="Krizsan K."/>
            <person name="Kiss B."/>
            <person name="Hess J."/>
            <person name="Varga T."/>
            <person name="Slot J."/>
            <person name="Riley R."/>
            <person name="Boka B."/>
            <person name="Rigling D."/>
            <person name="Barry K."/>
            <person name="Lee J."/>
            <person name="Mihaltcheva S."/>
            <person name="LaButti K."/>
            <person name="Lipzen A."/>
            <person name="Waldron R."/>
            <person name="Moloney N.M."/>
            <person name="Sperisen C."/>
            <person name="Kredics L."/>
            <person name="Vagvoelgyi C."/>
            <person name="Patrignani A."/>
            <person name="Fitzpatrick D."/>
            <person name="Nagy I."/>
            <person name="Doyle S."/>
            <person name="Anderson J.B."/>
            <person name="Grigoriev I.V."/>
            <person name="Gueldener U."/>
            <person name="Muensterkoetter M."/>
            <person name="Nagy L.G."/>
        </authorList>
    </citation>
    <scope>NUCLEOTIDE SEQUENCE [LARGE SCALE GENOMIC DNA]</scope>
    <source>
        <strain evidence="2">C18/9</strain>
    </source>
</reference>
<evidence type="ECO:0000313" key="2">
    <source>
        <dbReference type="Proteomes" id="UP000219338"/>
    </source>
</evidence>
<proteinExistence type="predicted"/>
<gene>
    <name evidence="1" type="ORF">ARMOST_10005</name>
</gene>
<name>A0A284RD33_ARMOS</name>
<dbReference type="Proteomes" id="UP000219338">
    <property type="component" value="Unassembled WGS sequence"/>
</dbReference>
<dbReference type="AlphaFoldDB" id="A0A284RD33"/>
<dbReference type="SUPFAM" id="SSF52047">
    <property type="entry name" value="RNI-like"/>
    <property type="match status" value="1"/>
</dbReference>
<evidence type="ECO:0008006" key="3">
    <source>
        <dbReference type="Google" id="ProtNLM"/>
    </source>
</evidence>